<dbReference type="CDD" id="cd00082">
    <property type="entry name" value="HisKA"/>
    <property type="match status" value="1"/>
</dbReference>
<proteinExistence type="predicted"/>
<dbReference type="CDD" id="cd06225">
    <property type="entry name" value="HAMP"/>
    <property type="match status" value="1"/>
</dbReference>
<dbReference type="PANTHER" id="PTHR45436">
    <property type="entry name" value="SENSOR HISTIDINE KINASE YKOH"/>
    <property type="match status" value="1"/>
</dbReference>
<dbReference type="EC" id="2.7.13.3" evidence="14"/>
<organism evidence="17 18">
    <name type="scientific">Denitromonas halophila</name>
    <dbReference type="NCBI Taxonomy" id="1629404"/>
    <lineage>
        <taxon>Bacteria</taxon>
        <taxon>Pseudomonadati</taxon>
        <taxon>Pseudomonadota</taxon>
        <taxon>Betaproteobacteria</taxon>
        <taxon>Rhodocyclales</taxon>
        <taxon>Zoogloeaceae</taxon>
        <taxon>Denitromonas</taxon>
    </lineage>
</organism>
<sequence length="461" mass="50440">MNTKWSITTRLTSLFALVSSGVLLAFSGIVISAIEKHFVEQDKEALQGKIVLIESAVRRVSTPDALPALSQLLHDAFVGHDDLVVLALTPDGNTLHASTGVSFPIDRVRHAASTQSADTFDWHEGEQIFRGLAKTIPSNIPGAEPMVVAVAIDIDHHATFMVRFEKTLSALATTAALACGLFGWFVVRRGLAPLRLLKEQASNVTASRLDTRLPETSIPVELTGLVQTLNQMLERLQDAFNRLSNFSSDLAHELRTPVTNLTTQTQVALSQPRDAQAYRETLASNAEEFERLSRMISDMLFLAKADHGLMLPSSETIELKQEIEGLLDFYDALAEERQVTLTVEGQGRITGDRLMLRRAISNLLSNALRHTPSDGRITVRIQSTGARTHLTIENTGQAIAAEDIPHLFDRFYRADKARTHSSSEGTGLGLAITKAIVSAHRGSVSVSSDTGLTRFDLVFNE</sequence>
<keyword evidence="3 14" id="KW-1003">Cell membrane</keyword>
<feature type="domain" description="Histidine kinase" evidence="15">
    <location>
        <begin position="249"/>
        <end position="461"/>
    </location>
</feature>
<evidence type="ECO:0000256" key="12">
    <source>
        <dbReference type="ARBA" id="ARBA00023012"/>
    </source>
</evidence>
<dbReference type="InterPro" id="IPR003661">
    <property type="entry name" value="HisK_dim/P_dom"/>
</dbReference>
<evidence type="ECO:0000313" key="18">
    <source>
        <dbReference type="Proteomes" id="UP000318349"/>
    </source>
</evidence>
<keyword evidence="4 14" id="KW-0997">Cell inner membrane</keyword>
<dbReference type="Gene3D" id="3.30.565.10">
    <property type="entry name" value="Histidine kinase-like ATPase, C-terminal domain"/>
    <property type="match status" value="1"/>
</dbReference>
<evidence type="ECO:0000256" key="5">
    <source>
        <dbReference type="ARBA" id="ARBA00022553"/>
    </source>
</evidence>
<dbReference type="PANTHER" id="PTHR45436:SF15">
    <property type="entry name" value="SENSOR HISTIDINE KINASE CUSS"/>
    <property type="match status" value="1"/>
</dbReference>
<comment type="catalytic activity">
    <reaction evidence="1 14">
        <text>ATP + protein L-histidine = ADP + protein N-phospho-L-histidine.</text>
        <dbReference type="EC" id="2.7.13.3"/>
    </reaction>
</comment>
<dbReference type="InterPro" id="IPR004358">
    <property type="entry name" value="Sig_transdc_His_kin-like_C"/>
</dbReference>
<dbReference type="GO" id="GO:0005886">
    <property type="term" value="C:plasma membrane"/>
    <property type="evidence" value="ECO:0007669"/>
    <property type="project" value="UniProtKB-SubCell"/>
</dbReference>
<dbReference type="Gene3D" id="6.10.340.10">
    <property type="match status" value="1"/>
</dbReference>
<dbReference type="PROSITE" id="PS50109">
    <property type="entry name" value="HIS_KIN"/>
    <property type="match status" value="1"/>
</dbReference>
<evidence type="ECO:0000256" key="14">
    <source>
        <dbReference type="RuleBase" id="RU364088"/>
    </source>
</evidence>
<keyword evidence="12 14" id="KW-0902">Two-component regulatory system</keyword>
<evidence type="ECO:0000256" key="8">
    <source>
        <dbReference type="ARBA" id="ARBA00022741"/>
    </source>
</evidence>
<gene>
    <name evidence="17" type="ORF">FHP89_20015</name>
</gene>
<comment type="subcellular location">
    <subcellularLocation>
        <location evidence="2">Cell inner membrane</location>
        <topology evidence="2">Multi-pass membrane protein</topology>
    </subcellularLocation>
</comment>
<name>A0A557S1W4_9RHOO</name>
<dbReference type="FunFam" id="3.30.565.10:FF:000006">
    <property type="entry name" value="Sensor histidine kinase WalK"/>
    <property type="match status" value="1"/>
</dbReference>
<dbReference type="InterPro" id="IPR036097">
    <property type="entry name" value="HisK_dim/P_sf"/>
</dbReference>
<evidence type="ECO:0000256" key="7">
    <source>
        <dbReference type="ARBA" id="ARBA00022692"/>
    </source>
</evidence>
<dbReference type="SMART" id="SM00304">
    <property type="entry name" value="HAMP"/>
    <property type="match status" value="1"/>
</dbReference>
<dbReference type="InterPro" id="IPR006290">
    <property type="entry name" value="CztS_silS_copS"/>
</dbReference>
<evidence type="ECO:0000256" key="6">
    <source>
        <dbReference type="ARBA" id="ARBA00022679"/>
    </source>
</evidence>
<evidence type="ECO:0000256" key="13">
    <source>
        <dbReference type="ARBA" id="ARBA00023136"/>
    </source>
</evidence>
<keyword evidence="11 14" id="KW-1133">Transmembrane helix</keyword>
<dbReference type="Pfam" id="PF02518">
    <property type="entry name" value="HATPase_c"/>
    <property type="match status" value="1"/>
</dbReference>
<evidence type="ECO:0000313" key="17">
    <source>
        <dbReference type="EMBL" id="TVO71425.1"/>
    </source>
</evidence>
<accession>A0A557S1W4</accession>
<dbReference type="NCBIfam" id="TIGR01386">
    <property type="entry name" value="cztS_silS_copS"/>
    <property type="match status" value="1"/>
</dbReference>
<dbReference type="InterPro" id="IPR005467">
    <property type="entry name" value="His_kinase_dom"/>
</dbReference>
<dbReference type="InterPro" id="IPR003660">
    <property type="entry name" value="HAMP_dom"/>
</dbReference>
<dbReference type="SMART" id="SM00387">
    <property type="entry name" value="HATPase_c"/>
    <property type="match status" value="1"/>
</dbReference>
<reference evidence="17 18" key="1">
    <citation type="submission" date="2019-07" db="EMBL/GenBank/DDBJ databases">
        <title>The pathways for chlorine oxyanion respiration interact through the shared metabolite chlorate.</title>
        <authorList>
            <person name="Barnum T.P."/>
            <person name="Cheng Y."/>
            <person name="Hill K.A."/>
            <person name="Lucas L.N."/>
            <person name="Carlson H.K."/>
            <person name="Coates J.D."/>
        </authorList>
    </citation>
    <scope>NUCLEOTIDE SEQUENCE [LARGE SCALE GENOMIC DNA]</scope>
    <source>
        <strain evidence="17 18">SFB-1</strain>
    </source>
</reference>
<keyword evidence="9 14" id="KW-0418">Kinase</keyword>
<protein>
    <recommendedName>
        <fullName evidence="14">Sensor protein</fullName>
        <ecNumber evidence="14">2.7.13.3</ecNumber>
    </recommendedName>
</protein>
<comment type="function">
    <text evidence="14">Member of a two-component regulatory system.</text>
</comment>
<dbReference type="Pfam" id="PF00672">
    <property type="entry name" value="HAMP"/>
    <property type="match status" value="1"/>
</dbReference>
<evidence type="ECO:0000256" key="1">
    <source>
        <dbReference type="ARBA" id="ARBA00000085"/>
    </source>
</evidence>
<dbReference type="PROSITE" id="PS50885">
    <property type="entry name" value="HAMP"/>
    <property type="match status" value="1"/>
</dbReference>
<dbReference type="Proteomes" id="UP000318349">
    <property type="component" value="Unassembled WGS sequence"/>
</dbReference>
<dbReference type="EMBL" id="VMNI01000027">
    <property type="protein sequence ID" value="TVO71425.1"/>
    <property type="molecule type" value="Genomic_DNA"/>
</dbReference>
<evidence type="ECO:0000256" key="9">
    <source>
        <dbReference type="ARBA" id="ARBA00022777"/>
    </source>
</evidence>
<dbReference type="InterPro" id="IPR050428">
    <property type="entry name" value="TCS_sensor_his_kinase"/>
</dbReference>
<dbReference type="InterPro" id="IPR036890">
    <property type="entry name" value="HATPase_C_sf"/>
</dbReference>
<evidence type="ECO:0000256" key="10">
    <source>
        <dbReference type="ARBA" id="ARBA00022840"/>
    </source>
</evidence>
<evidence type="ECO:0000256" key="4">
    <source>
        <dbReference type="ARBA" id="ARBA00022519"/>
    </source>
</evidence>
<dbReference type="GO" id="GO:0005524">
    <property type="term" value="F:ATP binding"/>
    <property type="evidence" value="ECO:0007669"/>
    <property type="project" value="UniProtKB-KW"/>
</dbReference>
<keyword evidence="6 14" id="KW-0808">Transferase</keyword>
<keyword evidence="13 14" id="KW-0472">Membrane</keyword>
<evidence type="ECO:0000256" key="11">
    <source>
        <dbReference type="ARBA" id="ARBA00022989"/>
    </source>
</evidence>
<dbReference type="FunFam" id="1.10.287.130:FF:000001">
    <property type="entry name" value="Two-component sensor histidine kinase"/>
    <property type="match status" value="1"/>
</dbReference>
<dbReference type="AlphaFoldDB" id="A0A557S1W4"/>
<evidence type="ECO:0000259" key="15">
    <source>
        <dbReference type="PROSITE" id="PS50109"/>
    </source>
</evidence>
<dbReference type="SUPFAM" id="SSF55874">
    <property type="entry name" value="ATPase domain of HSP90 chaperone/DNA topoisomerase II/histidine kinase"/>
    <property type="match status" value="1"/>
</dbReference>
<evidence type="ECO:0000259" key="16">
    <source>
        <dbReference type="PROSITE" id="PS50885"/>
    </source>
</evidence>
<feature type="domain" description="HAMP" evidence="16">
    <location>
        <begin position="188"/>
        <end position="241"/>
    </location>
</feature>
<dbReference type="InterPro" id="IPR003594">
    <property type="entry name" value="HATPase_dom"/>
</dbReference>
<dbReference type="Gene3D" id="1.10.287.130">
    <property type="match status" value="1"/>
</dbReference>
<keyword evidence="8 14" id="KW-0547">Nucleotide-binding</keyword>
<keyword evidence="10 14" id="KW-0067">ATP-binding</keyword>
<evidence type="ECO:0000256" key="2">
    <source>
        <dbReference type="ARBA" id="ARBA00004429"/>
    </source>
</evidence>
<keyword evidence="7 14" id="KW-0812">Transmembrane</keyword>
<evidence type="ECO:0000256" key="3">
    <source>
        <dbReference type="ARBA" id="ARBA00022475"/>
    </source>
</evidence>
<dbReference type="SUPFAM" id="SSF47384">
    <property type="entry name" value="Homodimeric domain of signal transducing histidine kinase"/>
    <property type="match status" value="1"/>
</dbReference>
<dbReference type="PRINTS" id="PR00344">
    <property type="entry name" value="BCTRLSENSOR"/>
</dbReference>
<dbReference type="Pfam" id="PF00512">
    <property type="entry name" value="HisKA"/>
    <property type="match status" value="1"/>
</dbReference>
<dbReference type="Pfam" id="PF21085">
    <property type="entry name" value="CusS"/>
    <property type="match status" value="1"/>
</dbReference>
<dbReference type="GO" id="GO:0000155">
    <property type="term" value="F:phosphorelay sensor kinase activity"/>
    <property type="evidence" value="ECO:0007669"/>
    <property type="project" value="InterPro"/>
</dbReference>
<dbReference type="SMART" id="SM00388">
    <property type="entry name" value="HisKA"/>
    <property type="match status" value="1"/>
</dbReference>
<feature type="transmembrane region" description="Helical" evidence="14">
    <location>
        <begin position="168"/>
        <end position="187"/>
    </location>
</feature>
<dbReference type="InterPro" id="IPR048590">
    <property type="entry name" value="CusS-like_sensor"/>
</dbReference>
<comment type="caution">
    <text evidence="17">The sequence shown here is derived from an EMBL/GenBank/DDBJ whole genome shotgun (WGS) entry which is preliminary data.</text>
</comment>
<keyword evidence="5" id="KW-0597">Phosphoprotein</keyword>